<gene>
    <name evidence="1" type="ORF">C3928_03270</name>
</gene>
<comment type="caution">
    <text evidence="1">The sequence shown here is derived from an EMBL/GenBank/DDBJ whole genome shotgun (WGS) entry which is preliminary data.</text>
</comment>
<dbReference type="NCBIfam" id="NF006085">
    <property type="entry name" value="PRK08233.1"/>
    <property type="match status" value="1"/>
</dbReference>
<evidence type="ECO:0000313" key="2">
    <source>
        <dbReference type="Proteomes" id="UP000239239"/>
    </source>
</evidence>
<protein>
    <submittedName>
        <fullName evidence="1">Uridine kinase</fullName>
    </submittedName>
</protein>
<dbReference type="InterPro" id="IPR027417">
    <property type="entry name" value="P-loop_NTPase"/>
</dbReference>
<proteinExistence type="predicted"/>
<dbReference type="PANTHER" id="PTHR10285">
    <property type="entry name" value="URIDINE KINASE"/>
    <property type="match status" value="1"/>
</dbReference>
<keyword evidence="1" id="KW-0418">Kinase</keyword>
<dbReference type="PRINTS" id="PR00988">
    <property type="entry name" value="URIDINKINASE"/>
</dbReference>
<accession>A0A2S6F605</accession>
<dbReference type="Proteomes" id="UP000239239">
    <property type="component" value="Unassembled WGS sequence"/>
</dbReference>
<dbReference type="OrthoDB" id="6291705at2"/>
<dbReference type="GO" id="GO:0016301">
    <property type="term" value="F:kinase activity"/>
    <property type="evidence" value="ECO:0007669"/>
    <property type="project" value="UniProtKB-KW"/>
</dbReference>
<dbReference type="RefSeq" id="WP_027228837.1">
    <property type="nucleotide sequence ID" value="NZ_CP017601.1"/>
</dbReference>
<evidence type="ECO:0000313" key="1">
    <source>
        <dbReference type="EMBL" id="PPK32862.1"/>
    </source>
</evidence>
<dbReference type="SUPFAM" id="SSF52540">
    <property type="entry name" value="P-loop containing nucleoside triphosphate hydrolases"/>
    <property type="match status" value="1"/>
</dbReference>
<keyword evidence="1" id="KW-0808">Transferase</keyword>
<name>A0A2S6F605_LEGPN</name>
<sequence length="202" mass="23095">MTPHIIGISGITGAGKSTLAKALSLDLKATLISWDDFDDISLEPEDYIEWYHKGCNYNEFQRERLAKTLASLKSKKESIHPVLRTLLNPTEYIIFDAPLGKLHIQTGEYIDTCVHIEVPLDISLCRRVLRDFKDELQTKENLLEEISFYLNHSRPLFFDDDLKQNATIVIDGLLSTEVQIQIIKNFLIGKKDDKTKKPGYLS</sequence>
<reference evidence="1 2" key="1">
    <citation type="submission" date="2018-02" db="EMBL/GenBank/DDBJ databases">
        <title>Draft genome sequences of four Legionella pneumophila clinical strains isolated in Ontario.</title>
        <authorList>
            <person name="Fortuna A."/>
            <person name="Ramnarine R."/>
            <person name="Li A."/>
            <person name="Frantz C."/>
            <person name="Mallo G."/>
        </authorList>
    </citation>
    <scope>NUCLEOTIDE SEQUENCE [LARGE SCALE GENOMIC DNA]</scope>
    <source>
        <strain evidence="1 2">LG61</strain>
    </source>
</reference>
<dbReference type="EMBL" id="PQWY01000004">
    <property type="protein sequence ID" value="PPK32862.1"/>
    <property type="molecule type" value="Genomic_DNA"/>
</dbReference>
<organism evidence="1 2">
    <name type="scientific">Legionella pneumophila</name>
    <dbReference type="NCBI Taxonomy" id="446"/>
    <lineage>
        <taxon>Bacteria</taxon>
        <taxon>Pseudomonadati</taxon>
        <taxon>Pseudomonadota</taxon>
        <taxon>Gammaproteobacteria</taxon>
        <taxon>Legionellales</taxon>
        <taxon>Legionellaceae</taxon>
        <taxon>Legionella</taxon>
    </lineage>
</organism>
<dbReference type="AlphaFoldDB" id="A0A2S6F605"/>
<dbReference type="Gene3D" id="3.40.50.300">
    <property type="entry name" value="P-loop containing nucleotide triphosphate hydrolases"/>
    <property type="match status" value="1"/>
</dbReference>